<evidence type="ECO:0000313" key="6">
    <source>
        <dbReference type="EnsemblMetazoa" id="CapteP174860"/>
    </source>
</evidence>
<dbReference type="EnsemblMetazoa" id="CapteT174860">
    <property type="protein sequence ID" value="CapteP174860"/>
    <property type="gene ID" value="CapteG174860"/>
</dbReference>
<dbReference type="SUPFAM" id="SSF117281">
    <property type="entry name" value="Kelch motif"/>
    <property type="match status" value="1"/>
</dbReference>
<reference evidence="6" key="3">
    <citation type="submission" date="2015-06" db="UniProtKB">
        <authorList>
            <consortium name="EnsemblMetazoa"/>
        </authorList>
    </citation>
    <scope>IDENTIFICATION</scope>
</reference>
<dbReference type="Gene3D" id="1.25.40.420">
    <property type="match status" value="1"/>
</dbReference>
<dbReference type="HOGENOM" id="CLU_004253_14_3_1"/>
<dbReference type="AlphaFoldDB" id="R7T5P5"/>
<evidence type="ECO:0000256" key="1">
    <source>
        <dbReference type="ARBA" id="ARBA00022441"/>
    </source>
</evidence>
<dbReference type="SUPFAM" id="SSF54695">
    <property type="entry name" value="POZ domain"/>
    <property type="match status" value="1"/>
</dbReference>
<protein>
    <recommendedName>
        <fullName evidence="4">BTB domain-containing protein</fullName>
    </recommendedName>
</protein>
<dbReference type="STRING" id="283909.R7T5P5"/>
<dbReference type="OMA" id="PTNMRGM"/>
<dbReference type="CDD" id="cd18255">
    <property type="entry name" value="BTB_POZ_KLHL26"/>
    <property type="match status" value="1"/>
</dbReference>
<dbReference type="InterPro" id="IPR030588">
    <property type="entry name" value="BTB_POZ_KLHL26"/>
</dbReference>
<feature type="region of interest" description="Disordered" evidence="3">
    <location>
        <begin position="605"/>
        <end position="624"/>
    </location>
</feature>
<dbReference type="InterPro" id="IPR000210">
    <property type="entry name" value="BTB/POZ_dom"/>
</dbReference>
<evidence type="ECO:0000259" key="4">
    <source>
        <dbReference type="PROSITE" id="PS50097"/>
    </source>
</evidence>
<dbReference type="PROSITE" id="PS50097">
    <property type="entry name" value="BTB"/>
    <property type="match status" value="1"/>
</dbReference>
<dbReference type="Pfam" id="PF07707">
    <property type="entry name" value="BACK"/>
    <property type="match status" value="1"/>
</dbReference>
<dbReference type="InterPro" id="IPR011705">
    <property type="entry name" value="BACK"/>
</dbReference>
<reference evidence="5 7" key="2">
    <citation type="journal article" date="2013" name="Nature">
        <title>Insights into bilaterian evolution from three spiralian genomes.</title>
        <authorList>
            <person name="Simakov O."/>
            <person name="Marletaz F."/>
            <person name="Cho S.J."/>
            <person name="Edsinger-Gonzales E."/>
            <person name="Havlak P."/>
            <person name="Hellsten U."/>
            <person name="Kuo D.H."/>
            <person name="Larsson T."/>
            <person name="Lv J."/>
            <person name="Arendt D."/>
            <person name="Savage R."/>
            <person name="Osoegawa K."/>
            <person name="de Jong P."/>
            <person name="Grimwood J."/>
            <person name="Chapman J.A."/>
            <person name="Shapiro H."/>
            <person name="Aerts A."/>
            <person name="Otillar R.P."/>
            <person name="Terry A.Y."/>
            <person name="Boore J.L."/>
            <person name="Grigoriev I.V."/>
            <person name="Lindberg D.R."/>
            <person name="Seaver E.C."/>
            <person name="Weisblat D.A."/>
            <person name="Putnam N.H."/>
            <person name="Rokhsar D.S."/>
        </authorList>
    </citation>
    <scope>NUCLEOTIDE SEQUENCE</scope>
    <source>
        <strain evidence="5 7">I ESC-2004</strain>
    </source>
</reference>
<accession>R7T5P5</accession>
<dbReference type="InterPro" id="IPR015915">
    <property type="entry name" value="Kelch-typ_b-propeller"/>
</dbReference>
<dbReference type="PIRSF" id="PIRSF037037">
    <property type="entry name" value="Kelch-like_protein_gigaxonin"/>
    <property type="match status" value="1"/>
</dbReference>
<dbReference type="Pfam" id="PF24681">
    <property type="entry name" value="Kelch_KLHDC2_KLHL20_DRC7"/>
    <property type="match status" value="1"/>
</dbReference>
<organism evidence="5">
    <name type="scientific">Capitella teleta</name>
    <name type="common">Polychaete worm</name>
    <dbReference type="NCBI Taxonomy" id="283909"/>
    <lineage>
        <taxon>Eukaryota</taxon>
        <taxon>Metazoa</taxon>
        <taxon>Spiralia</taxon>
        <taxon>Lophotrochozoa</taxon>
        <taxon>Annelida</taxon>
        <taxon>Polychaeta</taxon>
        <taxon>Sedentaria</taxon>
        <taxon>Scolecida</taxon>
        <taxon>Capitellidae</taxon>
        <taxon>Capitella</taxon>
    </lineage>
</organism>
<proteinExistence type="predicted"/>
<dbReference type="EMBL" id="KB311838">
    <property type="protein sequence ID" value="ELT88493.1"/>
    <property type="molecule type" value="Genomic_DNA"/>
</dbReference>
<keyword evidence="1" id="KW-0880">Kelch repeat</keyword>
<dbReference type="OrthoDB" id="6273668at2759"/>
<dbReference type="Pfam" id="PF00651">
    <property type="entry name" value="BTB"/>
    <property type="match status" value="1"/>
</dbReference>
<dbReference type="PANTHER" id="PTHR45632:SF3">
    <property type="entry name" value="KELCH-LIKE PROTEIN 32"/>
    <property type="match status" value="1"/>
</dbReference>
<dbReference type="Proteomes" id="UP000014760">
    <property type="component" value="Unassembled WGS sequence"/>
</dbReference>
<reference evidence="7" key="1">
    <citation type="submission" date="2012-12" db="EMBL/GenBank/DDBJ databases">
        <authorList>
            <person name="Hellsten U."/>
            <person name="Grimwood J."/>
            <person name="Chapman J.A."/>
            <person name="Shapiro H."/>
            <person name="Aerts A."/>
            <person name="Otillar R.P."/>
            <person name="Terry A.Y."/>
            <person name="Boore J.L."/>
            <person name="Simakov O."/>
            <person name="Marletaz F."/>
            <person name="Cho S.-J."/>
            <person name="Edsinger-Gonzales E."/>
            <person name="Havlak P."/>
            <person name="Kuo D.-H."/>
            <person name="Larsson T."/>
            <person name="Lv J."/>
            <person name="Arendt D."/>
            <person name="Savage R."/>
            <person name="Osoegawa K."/>
            <person name="de Jong P."/>
            <person name="Lindberg D.R."/>
            <person name="Seaver E.C."/>
            <person name="Weisblat D.A."/>
            <person name="Putnam N.H."/>
            <person name="Grigoriev I.V."/>
            <person name="Rokhsar D.S."/>
        </authorList>
    </citation>
    <scope>NUCLEOTIDE SEQUENCE</scope>
    <source>
        <strain evidence="7">I ESC-2004</strain>
    </source>
</reference>
<feature type="domain" description="BTB" evidence="4">
    <location>
        <begin position="37"/>
        <end position="104"/>
    </location>
</feature>
<name>R7T5P5_CAPTE</name>
<evidence type="ECO:0000256" key="3">
    <source>
        <dbReference type="SAM" id="MobiDB-lite"/>
    </source>
</evidence>
<dbReference type="SMART" id="SM00225">
    <property type="entry name" value="BTB"/>
    <property type="match status" value="1"/>
</dbReference>
<dbReference type="Pfam" id="PF01344">
    <property type="entry name" value="Kelch_1"/>
    <property type="match status" value="1"/>
</dbReference>
<evidence type="ECO:0000313" key="7">
    <source>
        <dbReference type="Proteomes" id="UP000014760"/>
    </source>
</evidence>
<dbReference type="SMART" id="SM00612">
    <property type="entry name" value="Kelch"/>
    <property type="match status" value="5"/>
</dbReference>
<dbReference type="InterPro" id="IPR006652">
    <property type="entry name" value="Kelch_1"/>
</dbReference>
<dbReference type="Gene3D" id="2.120.10.80">
    <property type="entry name" value="Kelch-type beta propeller"/>
    <property type="match status" value="1"/>
</dbReference>
<keyword evidence="7" id="KW-1185">Reference proteome</keyword>
<dbReference type="Gene3D" id="3.30.710.10">
    <property type="entry name" value="Potassium Channel Kv1.1, Chain A"/>
    <property type="match status" value="1"/>
</dbReference>
<dbReference type="InterPro" id="IPR017096">
    <property type="entry name" value="BTB-kelch_protein"/>
</dbReference>
<evidence type="ECO:0000313" key="5">
    <source>
        <dbReference type="EMBL" id="ELT88493.1"/>
    </source>
</evidence>
<dbReference type="FunCoup" id="R7T5P5">
    <property type="interactions" value="366"/>
</dbReference>
<dbReference type="EMBL" id="AMQN01015368">
    <property type="status" value="NOT_ANNOTATED_CDS"/>
    <property type="molecule type" value="Genomic_DNA"/>
</dbReference>
<evidence type="ECO:0000256" key="2">
    <source>
        <dbReference type="ARBA" id="ARBA00022737"/>
    </source>
</evidence>
<dbReference type="SMART" id="SM00875">
    <property type="entry name" value="BACK"/>
    <property type="match status" value="1"/>
</dbReference>
<dbReference type="InterPro" id="IPR011333">
    <property type="entry name" value="SKP1/BTB/POZ_sf"/>
</dbReference>
<keyword evidence="2" id="KW-0677">Repeat</keyword>
<gene>
    <name evidence="5" type="ORF">CAPTEDRAFT_174860</name>
</gene>
<sequence length="624" mass="69779">MRPSKDCPLKAFNFEASGHSASVLTGLNALREKDQLFDVTLVADGQSFGAHRVALAASSDYFRAMFTDAMLECKQTQIELNGVGALGLKHILDYAYTSKLTLTLGNIQDILRAASHLQLLPVVSACASYLHLQLDLDNCIDILTIAETYSLPELTRIVYCYIGQNFDRLVQMPEFENMSSSQILHFLHSEFPISCREVEVLQALLLWLNKDPISRMDGAKELLSCVRFQSIRRNEFQDLKKSCAYKEARGHSPHVANLLSGFMFGCRRSRVARYGTTEDTSCLINPRGFKKAIVNIGGFHCTRGLINDVTYFHPHSNQWKRLTSIPHVEQCDFGVAVIDNELYVVGGCFNQSLQEHVHPFGFKYNPRSDKWTTILPMLQERCRFYLAAVARKLYAIGGMTEQSEAMDPGSCECYNPETDTWHEISGLAVNRTQHAGAVQGHCVYISGGLDSGVVGDSVFDALLCYNVDEDAWMTKAPMLQSRADHAMLAHADKIYVAGGWHEDPSTGDRVITDTIDCYDPVADQWLCLTTVPTPRYHCSLTALGSTLYLIGGFGEGQFNRATKKIETFDVVQGKWEEHEDYPAELWEHCSSVLYVPTCRNDNNVTRGGDIGRRSRGHSSNPYAQ</sequence>
<dbReference type="PANTHER" id="PTHR45632">
    <property type="entry name" value="LD33804P"/>
    <property type="match status" value="1"/>
</dbReference>